<protein>
    <submittedName>
        <fullName evidence="1">Uncharacterized protein</fullName>
    </submittedName>
</protein>
<dbReference type="EMBL" id="GBXM01058843">
    <property type="protein sequence ID" value="JAH49734.1"/>
    <property type="molecule type" value="Transcribed_RNA"/>
</dbReference>
<dbReference type="AlphaFoldDB" id="A0A0E9T7U6"/>
<reference evidence="1" key="2">
    <citation type="journal article" date="2015" name="Fish Shellfish Immunol.">
        <title>Early steps in the European eel (Anguilla anguilla)-Vibrio vulnificus interaction in the gills: Role of the RtxA13 toxin.</title>
        <authorList>
            <person name="Callol A."/>
            <person name="Pajuelo D."/>
            <person name="Ebbesson L."/>
            <person name="Teles M."/>
            <person name="MacKenzie S."/>
            <person name="Amaro C."/>
        </authorList>
    </citation>
    <scope>NUCLEOTIDE SEQUENCE</scope>
</reference>
<proteinExistence type="predicted"/>
<name>A0A0E9T7U6_ANGAN</name>
<evidence type="ECO:0000313" key="1">
    <source>
        <dbReference type="EMBL" id="JAH49734.1"/>
    </source>
</evidence>
<organism evidence="1">
    <name type="scientific">Anguilla anguilla</name>
    <name type="common">European freshwater eel</name>
    <name type="synonym">Muraena anguilla</name>
    <dbReference type="NCBI Taxonomy" id="7936"/>
    <lineage>
        <taxon>Eukaryota</taxon>
        <taxon>Metazoa</taxon>
        <taxon>Chordata</taxon>
        <taxon>Craniata</taxon>
        <taxon>Vertebrata</taxon>
        <taxon>Euteleostomi</taxon>
        <taxon>Actinopterygii</taxon>
        <taxon>Neopterygii</taxon>
        <taxon>Teleostei</taxon>
        <taxon>Anguilliformes</taxon>
        <taxon>Anguillidae</taxon>
        <taxon>Anguilla</taxon>
    </lineage>
</organism>
<reference evidence="1" key="1">
    <citation type="submission" date="2014-11" db="EMBL/GenBank/DDBJ databases">
        <authorList>
            <person name="Amaro Gonzalez C."/>
        </authorList>
    </citation>
    <scope>NUCLEOTIDE SEQUENCE</scope>
</reference>
<accession>A0A0E9T7U6</accession>
<sequence>MYFLIQRACFCNGLSDIKMPSLLFCKWRYLKLFILGSMGK</sequence>